<evidence type="ECO:0008006" key="5">
    <source>
        <dbReference type="Google" id="ProtNLM"/>
    </source>
</evidence>
<evidence type="ECO:0000313" key="4">
    <source>
        <dbReference type="Proteomes" id="UP001432039"/>
    </source>
</evidence>
<dbReference type="EMBL" id="CP108090">
    <property type="protein sequence ID" value="WUQ17618.1"/>
    <property type="molecule type" value="Genomic_DNA"/>
</dbReference>
<keyword evidence="4" id="KW-1185">Reference proteome</keyword>
<evidence type="ECO:0000313" key="2">
    <source>
        <dbReference type="EMBL" id="WUQ09989.1"/>
    </source>
</evidence>
<name>A0ABZ1T2B2_STRVG</name>
<sequence length="198" mass="21598">MIDDLDHARTALHTRAHGTRTTWRPTAAPSQDDGQWITPTPHQRGTSVARPARTPCPGADHDPLQHLLPPEPAGPDMGQAQQATLVQRLHQIAHPLHAAALTIHALTGTSTVQLALIRGSDVNETATVIKVHNSTAHRRCRVHPVPGWARPLLSAAKTYGRFQQRDSGQALFPLIGSRDCEELRRTAAGIRYRLPATP</sequence>
<protein>
    <recommendedName>
        <fullName evidence="5">Tyr recombinase domain-containing protein</fullName>
    </recommendedName>
</protein>
<dbReference type="Proteomes" id="UP001432039">
    <property type="component" value="Chromosome"/>
</dbReference>
<organism evidence="2 4">
    <name type="scientific">Streptomyces virginiae</name>
    <name type="common">Streptomyces cinnamonensis</name>
    <dbReference type="NCBI Taxonomy" id="1961"/>
    <lineage>
        <taxon>Bacteria</taxon>
        <taxon>Bacillati</taxon>
        <taxon>Actinomycetota</taxon>
        <taxon>Actinomycetes</taxon>
        <taxon>Kitasatosporales</taxon>
        <taxon>Streptomycetaceae</taxon>
        <taxon>Streptomyces</taxon>
    </lineage>
</organism>
<proteinExistence type="predicted"/>
<dbReference type="EMBL" id="CP108090">
    <property type="protein sequence ID" value="WUQ09989.1"/>
    <property type="molecule type" value="Genomic_DNA"/>
</dbReference>
<dbReference type="RefSeq" id="WP_328959560.1">
    <property type="nucleotide sequence ID" value="NZ_CP108090.1"/>
</dbReference>
<gene>
    <name evidence="2" type="ORF">OG517_00125</name>
    <name evidence="3" type="ORF">OG517_43045</name>
</gene>
<evidence type="ECO:0000256" key="1">
    <source>
        <dbReference type="SAM" id="MobiDB-lite"/>
    </source>
</evidence>
<feature type="region of interest" description="Disordered" evidence="1">
    <location>
        <begin position="16"/>
        <end position="58"/>
    </location>
</feature>
<feature type="compositionally biased region" description="Polar residues" evidence="1">
    <location>
        <begin position="19"/>
        <end position="46"/>
    </location>
</feature>
<evidence type="ECO:0000313" key="3">
    <source>
        <dbReference type="EMBL" id="WUQ17618.1"/>
    </source>
</evidence>
<reference evidence="2" key="1">
    <citation type="submission" date="2022-10" db="EMBL/GenBank/DDBJ databases">
        <title>The complete genomes of actinobacterial strains from the NBC collection.</title>
        <authorList>
            <person name="Joergensen T.S."/>
            <person name="Alvarez Arevalo M."/>
            <person name="Sterndorff E.B."/>
            <person name="Faurdal D."/>
            <person name="Vuksanovic O."/>
            <person name="Mourched A.-S."/>
            <person name="Charusanti P."/>
            <person name="Shaw S."/>
            <person name="Blin K."/>
            <person name="Weber T."/>
        </authorList>
    </citation>
    <scope>NUCLEOTIDE SEQUENCE</scope>
    <source>
        <strain evidence="2">NBC_00248</strain>
    </source>
</reference>
<accession>A0ABZ1T2B2</accession>